<dbReference type="PROSITE" id="PS00086">
    <property type="entry name" value="CYTOCHROME_P450"/>
    <property type="match status" value="1"/>
</dbReference>
<dbReference type="EMBL" id="MU863707">
    <property type="protein sequence ID" value="KAK4096577.1"/>
    <property type="molecule type" value="Genomic_DNA"/>
</dbReference>
<feature type="binding site" description="axial binding residue" evidence="6">
    <location>
        <position position="444"/>
    </location>
    <ligand>
        <name>heme</name>
        <dbReference type="ChEBI" id="CHEBI:30413"/>
    </ligand>
    <ligandPart>
        <name>Fe</name>
        <dbReference type="ChEBI" id="CHEBI:18248"/>
    </ligandPart>
</feature>
<dbReference type="GO" id="GO:0004497">
    <property type="term" value="F:monooxygenase activity"/>
    <property type="evidence" value="ECO:0007669"/>
    <property type="project" value="UniProtKB-KW"/>
</dbReference>
<dbReference type="AlphaFoldDB" id="A0AAN6PW06"/>
<evidence type="ECO:0000256" key="5">
    <source>
        <dbReference type="ARBA" id="ARBA00023033"/>
    </source>
</evidence>
<dbReference type="CDD" id="cd11070">
    <property type="entry name" value="CYP56-like"/>
    <property type="match status" value="1"/>
</dbReference>
<evidence type="ECO:0000313" key="7">
    <source>
        <dbReference type="EMBL" id="KAK4096577.1"/>
    </source>
</evidence>
<keyword evidence="8" id="KW-1185">Reference proteome</keyword>
<dbReference type="PRINTS" id="PR00465">
    <property type="entry name" value="EP450IV"/>
</dbReference>
<evidence type="ECO:0000256" key="3">
    <source>
        <dbReference type="ARBA" id="ARBA00022723"/>
    </source>
</evidence>
<accession>A0AAN6PW06</accession>
<evidence type="ECO:0000256" key="2">
    <source>
        <dbReference type="ARBA" id="ARBA00010617"/>
    </source>
</evidence>
<protein>
    <submittedName>
        <fullName evidence="7">Cytochrome P450</fullName>
    </submittedName>
</protein>
<proteinExistence type="inferred from homology"/>
<keyword evidence="3 6" id="KW-0479">Metal-binding</keyword>
<dbReference type="GO" id="GO:0005506">
    <property type="term" value="F:iron ion binding"/>
    <property type="evidence" value="ECO:0007669"/>
    <property type="project" value="InterPro"/>
</dbReference>
<comment type="cofactor">
    <cofactor evidence="1 6">
        <name>heme</name>
        <dbReference type="ChEBI" id="CHEBI:30413"/>
    </cofactor>
</comment>
<keyword evidence="6" id="KW-0349">Heme</keyword>
<reference evidence="7" key="2">
    <citation type="submission" date="2023-05" db="EMBL/GenBank/DDBJ databases">
        <authorList>
            <consortium name="Lawrence Berkeley National Laboratory"/>
            <person name="Steindorff A."/>
            <person name="Hensen N."/>
            <person name="Bonometti L."/>
            <person name="Westerberg I."/>
            <person name="Brannstrom I.O."/>
            <person name="Guillou S."/>
            <person name="Cros-Aarteil S."/>
            <person name="Calhoun S."/>
            <person name="Haridas S."/>
            <person name="Kuo A."/>
            <person name="Mondo S."/>
            <person name="Pangilinan J."/>
            <person name="Riley R."/>
            <person name="Labutti K."/>
            <person name="Andreopoulos B."/>
            <person name="Lipzen A."/>
            <person name="Chen C."/>
            <person name="Yanf M."/>
            <person name="Daum C."/>
            <person name="Ng V."/>
            <person name="Clum A."/>
            <person name="Ohm R."/>
            <person name="Martin F."/>
            <person name="Silar P."/>
            <person name="Natvig D."/>
            <person name="Lalanne C."/>
            <person name="Gautier V."/>
            <person name="Ament-Velasquez S.L."/>
            <person name="Kruys A."/>
            <person name="Hutchinson M.I."/>
            <person name="Powell A.J."/>
            <person name="Barry K."/>
            <person name="Miller A.N."/>
            <person name="Grigoriev I.V."/>
            <person name="Debuchy R."/>
            <person name="Gladieux P."/>
            <person name="Thoren M.H."/>
            <person name="Johannesson H."/>
        </authorList>
    </citation>
    <scope>NUCLEOTIDE SEQUENCE</scope>
    <source>
        <strain evidence="7">CBS 757.83</strain>
    </source>
</reference>
<dbReference type="SUPFAM" id="SSF48264">
    <property type="entry name" value="Cytochrome P450"/>
    <property type="match status" value="1"/>
</dbReference>
<dbReference type="PANTHER" id="PTHR37285:SF5">
    <property type="entry name" value="SPORE WALL MATURATION PROTEIN DIT1"/>
    <property type="match status" value="1"/>
</dbReference>
<gene>
    <name evidence="7" type="ORF">N658DRAFT_435828</name>
</gene>
<organism evidence="7 8">
    <name type="scientific">Parathielavia hyrcaniae</name>
    <dbReference type="NCBI Taxonomy" id="113614"/>
    <lineage>
        <taxon>Eukaryota</taxon>
        <taxon>Fungi</taxon>
        <taxon>Dikarya</taxon>
        <taxon>Ascomycota</taxon>
        <taxon>Pezizomycotina</taxon>
        <taxon>Sordariomycetes</taxon>
        <taxon>Sordariomycetidae</taxon>
        <taxon>Sordariales</taxon>
        <taxon>Chaetomiaceae</taxon>
        <taxon>Parathielavia</taxon>
    </lineage>
</organism>
<keyword evidence="5" id="KW-0503">Monooxygenase</keyword>
<reference evidence="7" key="1">
    <citation type="journal article" date="2023" name="Mol. Phylogenet. Evol.">
        <title>Genome-scale phylogeny and comparative genomics of the fungal order Sordariales.</title>
        <authorList>
            <person name="Hensen N."/>
            <person name="Bonometti L."/>
            <person name="Westerberg I."/>
            <person name="Brannstrom I.O."/>
            <person name="Guillou S."/>
            <person name="Cros-Aarteil S."/>
            <person name="Calhoun S."/>
            <person name="Haridas S."/>
            <person name="Kuo A."/>
            <person name="Mondo S."/>
            <person name="Pangilinan J."/>
            <person name="Riley R."/>
            <person name="LaButti K."/>
            <person name="Andreopoulos B."/>
            <person name="Lipzen A."/>
            <person name="Chen C."/>
            <person name="Yan M."/>
            <person name="Daum C."/>
            <person name="Ng V."/>
            <person name="Clum A."/>
            <person name="Steindorff A."/>
            <person name="Ohm R.A."/>
            <person name="Martin F."/>
            <person name="Silar P."/>
            <person name="Natvig D.O."/>
            <person name="Lalanne C."/>
            <person name="Gautier V."/>
            <person name="Ament-Velasquez S.L."/>
            <person name="Kruys A."/>
            <person name="Hutchinson M.I."/>
            <person name="Powell A.J."/>
            <person name="Barry K."/>
            <person name="Miller A.N."/>
            <person name="Grigoriev I.V."/>
            <person name="Debuchy R."/>
            <person name="Gladieux P."/>
            <person name="Hiltunen Thoren M."/>
            <person name="Johannesson H."/>
        </authorList>
    </citation>
    <scope>NUCLEOTIDE SEQUENCE</scope>
    <source>
        <strain evidence="7">CBS 757.83</strain>
    </source>
</reference>
<dbReference type="InterPro" id="IPR017972">
    <property type="entry name" value="Cyt_P450_CS"/>
</dbReference>
<dbReference type="InterPro" id="IPR001128">
    <property type="entry name" value="Cyt_P450"/>
</dbReference>
<keyword evidence="5" id="KW-0560">Oxidoreductase</keyword>
<dbReference type="Gene3D" id="1.10.630.10">
    <property type="entry name" value="Cytochrome P450"/>
    <property type="match status" value="1"/>
</dbReference>
<sequence length="1015" mass="112961">MLMLIAELLILGASLLVLVYFVFLHPPKYPVNIPAIPFWVVLIPFFKDVDQSDIFRRYIEQPLRTHGAVKLFFGAQWNILVHKPLYLAEMFKDEDVYQKSGNQKKIPQSLFAQFLGDNIISSHGEVWKNYRAVVKPGLQRNFETDAIARNASQLCDLLRDAQTRAGRAGVAMQEMLQRYSIANCSEVVLQTKLGALTSATAPINILQSAVKREIFKPVFMNFPVLDRFPLPSRTRVRQMVDRFKNELKRALIENNEPLSWSSDMPLDGLGRRMLNAKKSGQWTEQQLLDNLTVTFVAGQENPQLCMISTLYLLAKHPDAQTRLYTEIQSKAPDYTHPNPEMFQDMPILTAVIYESLRLFPPIGQLVNRKASEDALLGGDIVIPKGTYLGYNCYSTNRDPAVWGPRAHAFDPGRWGDSPAAIQKQYRLRKSRAEFISFHGGRRACLGEKFALLEMRITLVYLICEFTWTLDPRWLDRMTPVIGDMDFSNEGQSFYHRARGGILHSVQHNSTAVTAHNQSSHAGQTAFDDFFARLILDQADLCVGTEGLHAPETESTTQKLVDLFDSYLRYEGKDDKWTDTGRTYFTERIRHFTTRNLTIQFGLPAFPCKSSNLDKVTGRDPDRGEELALERLHGFVEAIERIYEPGAMLWIISDGHVFSDCIGVDDADVDAYGHKLKEMNICIGQRRGNLGRVGFKSLVDLFQLGALGPDGTPSILARQLNIPDIDHHVKTKVTDEAELCRRILIAGCGPQQAAIRAKIDSKDAAITALYRGFSRFMLEDLENRPNTKAMTRSQQKKVSSKVAFEMILMLFPNHVRLSIHAHNNAGPKFGIQLFDPAHTRAVAALSPDGELMTSVDLLHIPTPWHNCVVELAGSSDDVVLVTKAKLARAALSAGSVTGGLVGTGEGGSAYFSLQRKDAGSVGDGTAAAAHGDPAGAVAMATVAVKDKGVAVVPVEALGQVQRRTTLSEKADAVVAAVVRRNTGGGYATREPFRPARRDSWVGRLRWILSLFWPKGS</sequence>
<dbReference type="InterPro" id="IPR036396">
    <property type="entry name" value="Cyt_P450_sf"/>
</dbReference>
<dbReference type="PRINTS" id="PR00385">
    <property type="entry name" value="P450"/>
</dbReference>
<dbReference type="GO" id="GO:0020037">
    <property type="term" value="F:heme binding"/>
    <property type="evidence" value="ECO:0007669"/>
    <property type="project" value="InterPro"/>
</dbReference>
<name>A0AAN6PW06_9PEZI</name>
<dbReference type="Pfam" id="PF05141">
    <property type="entry name" value="DIT1_PvcA"/>
    <property type="match status" value="1"/>
</dbReference>
<comment type="similarity">
    <text evidence="2">Belongs to the cytochrome P450 family.</text>
</comment>
<comment type="caution">
    <text evidence="7">The sequence shown here is derived from an EMBL/GenBank/DDBJ whole genome shotgun (WGS) entry which is preliminary data.</text>
</comment>
<evidence type="ECO:0000256" key="4">
    <source>
        <dbReference type="ARBA" id="ARBA00023004"/>
    </source>
</evidence>
<evidence type="ECO:0000256" key="1">
    <source>
        <dbReference type="ARBA" id="ARBA00001971"/>
    </source>
</evidence>
<dbReference type="PANTHER" id="PTHR37285">
    <property type="entry name" value="SPORE WALL MATURATION PROTEIN DIT1"/>
    <property type="match status" value="1"/>
</dbReference>
<evidence type="ECO:0000313" key="8">
    <source>
        <dbReference type="Proteomes" id="UP001305647"/>
    </source>
</evidence>
<keyword evidence="4 6" id="KW-0408">Iron</keyword>
<dbReference type="GO" id="GO:0016705">
    <property type="term" value="F:oxidoreductase activity, acting on paired donors, with incorporation or reduction of molecular oxygen"/>
    <property type="evidence" value="ECO:0007669"/>
    <property type="project" value="InterPro"/>
</dbReference>
<dbReference type="InterPro" id="IPR002403">
    <property type="entry name" value="Cyt_P450_E_grp-IV"/>
</dbReference>
<dbReference type="Pfam" id="PF00067">
    <property type="entry name" value="p450"/>
    <property type="match status" value="1"/>
</dbReference>
<dbReference type="InterPro" id="IPR007817">
    <property type="entry name" value="Isocyanide_synthase_DIT1"/>
</dbReference>
<dbReference type="Proteomes" id="UP001305647">
    <property type="component" value="Unassembled WGS sequence"/>
</dbReference>
<evidence type="ECO:0000256" key="6">
    <source>
        <dbReference type="PIRSR" id="PIRSR602403-1"/>
    </source>
</evidence>